<sequence>MCIAIYSKKLCEISPPKKINPRVKSTFILDMKGGTSTRL</sequence>
<accession>A0A0A9BZF2</accession>
<evidence type="ECO:0000313" key="1">
    <source>
        <dbReference type="EMBL" id="JAD68681.1"/>
    </source>
</evidence>
<reference evidence="1" key="1">
    <citation type="submission" date="2014-09" db="EMBL/GenBank/DDBJ databases">
        <authorList>
            <person name="Magalhaes I.L.F."/>
            <person name="Oliveira U."/>
            <person name="Santos F.R."/>
            <person name="Vidigal T.H.D.A."/>
            <person name="Brescovit A.D."/>
            <person name="Santos A.J."/>
        </authorList>
    </citation>
    <scope>NUCLEOTIDE SEQUENCE</scope>
    <source>
        <tissue evidence="1">Shoot tissue taken approximately 20 cm above the soil surface</tissue>
    </source>
</reference>
<organism evidence="1">
    <name type="scientific">Arundo donax</name>
    <name type="common">Giant reed</name>
    <name type="synonym">Donax arundinaceus</name>
    <dbReference type="NCBI Taxonomy" id="35708"/>
    <lineage>
        <taxon>Eukaryota</taxon>
        <taxon>Viridiplantae</taxon>
        <taxon>Streptophyta</taxon>
        <taxon>Embryophyta</taxon>
        <taxon>Tracheophyta</taxon>
        <taxon>Spermatophyta</taxon>
        <taxon>Magnoliopsida</taxon>
        <taxon>Liliopsida</taxon>
        <taxon>Poales</taxon>
        <taxon>Poaceae</taxon>
        <taxon>PACMAD clade</taxon>
        <taxon>Arundinoideae</taxon>
        <taxon>Arundineae</taxon>
        <taxon>Arundo</taxon>
    </lineage>
</organism>
<name>A0A0A9BZF2_ARUDO</name>
<dbReference type="EMBL" id="GBRH01229214">
    <property type="protein sequence ID" value="JAD68681.1"/>
    <property type="molecule type" value="Transcribed_RNA"/>
</dbReference>
<protein>
    <submittedName>
        <fullName evidence="1">Uncharacterized protein</fullName>
    </submittedName>
</protein>
<dbReference type="AlphaFoldDB" id="A0A0A9BZF2"/>
<reference evidence="1" key="2">
    <citation type="journal article" date="2015" name="Data Brief">
        <title>Shoot transcriptome of the giant reed, Arundo donax.</title>
        <authorList>
            <person name="Barrero R.A."/>
            <person name="Guerrero F.D."/>
            <person name="Moolhuijzen P."/>
            <person name="Goolsby J.A."/>
            <person name="Tidwell J."/>
            <person name="Bellgard S.E."/>
            <person name="Bellgard M.I."/>
        </authorList>
    </citation>
    <scope>NUCLEOTIDE SEQUENCE</scope>
    <source>
        <tissue evidence="1">Shoot tissue taken approximately 20 cm above the soil surface</tissue>
    </source>
</reference>
<proteinExistence type="predicted"/>